<dbReference type="RefSeq" id="WP_202658097.1">
    <property type="nucleotide sequence ID" value="NZ_JAESVP010000001.1"/>
</dbReference>
<evidence type="ECO:0000313" key="2">
    <source>
        <dbReference type="Proteomes" id="UP000619033"/>
    </source>
</evidence>
<dbReference type="Gene3D" id="3.10.129.10">
    <property type="entry name" value="Hotdog Thioesterase"/>
    <property type="match status" value="1"/>
</dbReference>
<dbReference type="Proteomes" id="UP000619033">
    <property type="component" value="Unassembled WGS sequence"/>
</dbReference>
<dbReference type="SUPFAM" id="SSF54637">
    <property type="entry name" value="Thioesterase/thiol ester dehydrase-isomerase"/>
    <property type="match status" value="1"/>
</dbReference>
<dbReference type="AlphaFoldDB" id="A0A8J7MMP8"/>
<keyword evidence="2" id="KW-1185">Reference proteome</keyword>
<dbReference type="InterPro" id="IPR051490">
    <property type="entry name" value="THEM6_lcsJ_thioesterase"/>
</dbReference>
<organism evidence="1 2">
    <name type="scientific">Fuscibacter oryzae</name>
    <dbReference type="NCBI Taxonomy" id="2803939"/>
    <lineage>
        <taxon>Bacteria</taxon>
        <taxon>Pseudomonadati</taxon>
        <taxon>Pseudomonadota</taxon>
        <taxon>Alphaproteobacteria</taxon>
        <taxon>Rhodobacterales</taxon>
        <taxon>Paracoccaceae</taxon>
        <taxon>Fuscibacter</taxon>
    </lineage>
</organism>
<evidence type="ECO:0000313" key="1">
    <source>
        <dbReference type="EMBL" id="MBL4927027.1"/>
    </source>
</evidence>
<dbReference type="InterPro" id="IPR029069">
    <property type="entry name" value="HotDog_dom_sf"/>
</dbReference>
<name>A0A8J7MMP8_9RHOB</name>
<dbReference type="CDD" id="cd00586">
    <property type="entry name" value="4HBT"/>
    <property type="match status" value="1"/>
</dbReference>
<comment type="caution">
    <text evidence="1">The sequence shown here is derived from an EMBL/GenBank/DDBJ whole genome shotgun (WGS) entry which is preliminary data.</text>
</comment>
<reference evidence="1" key="1">
    <citation type="submission" date="2021-01" db="EMBL/GenBank/DDBJ databases">
        <title>Genome seq and assembly of Tabrizicola sp. KVB23.</title>
        <authorList>
            <person name="Chhetri G."/>
        </authorList>
    </citation>
    <scope>NUCLEOTIDE SEQUENCE</scope>
    <source>
        <strain evidence="1">KVB23</strain>
    </source>
</reference>
<gene>
    <name evidence="1" type="ORF">JI744_02800</name>
</gene>
<protein>
    <submittedName>
        <fullName evidence="1">Acyl-CoA thioesterase</fullName>
    </submittedName>
</protein>
<dbReference type="EMBL" id="JAESVP010000001">
    <property type="protein sequence ID" value="MBL4927027.1"/>
    <property type="molecule type" value="Genomic_DNA"/>
</dbReference>
<dbReference type="PANTHER" id="PTHR12475">
    <property type="match status" value="1"/>
</dbReference>
<sequence>MYPYLRMWQELWKFRKAPRLGPFEPHVSTVRIWPWDLDPWRELNNGRTLTLYDLGRLPMLKRIGYDRLVKEKRWGATVAGNTTRYRRRVTLFQKLTMVSRVIGWDARFIYIEQSMWRGGDCTSSILIRTAVISKGGMVPATEAMAALGVAEASPPLPDWVQAWITGDAVRAWPPETPGVTP</sequence>
<accession>A0A8J7MMP8</accession>
<proteinExistence type="predicted"/>
<dbReference type="PANTHER" id="PTHR12475:SF4">
    <property type="entry name" value="PROTEIN THEM6"/>
    <property type="match status" value="1"/>
</dbReference>
<dbReference type="Pfam" id="PF13279">
    <property type="entry name" value="4HBT_2"/>
    <property type="match status" value="1"/>
</dbReference>